<evidence type="ECO:0000313" key="3">
    <source>
        <dbReference type="EMBL" id="OJH36817.1"/>
    </source>
</evidence>
<sequence>MPLELLFMGFGELGATVLEGLVAEHRVRLVLTHRPDFTGLGGNEVLRVAEVHGLPTFLSARATEPELLQRVEGLGPDAIVSTNWRTLVPPALLRLPRLGALNIHDALLPRYAGFGAVNWAIREGETETGLTVHLMSDELDTGDILTQERVPIGAEDTATEVYHRLLARYPGLVLRGLALLEEGSRGQPQDLSRSAFYHRIGPRDTVVDWNRSSLDIYNLIRAQSDPFLNARTSYEGSELLLKRARLPRRAYCGTPGRLVRHAEDGVAVACGGAGTADARGIILLEVQPPGRDPVSAREFFPSMGGYLGNP</sequence>
<dbReference type="GO" id="GO:0005829">
    <property type="term" value="C:cytosol"/>
    <property type="evidence" value="ECO:0007669"/>
    <property type="project" value="TreeGrafter"/>
</dbReference>
<organism evidence="3 4">
    <name type="scientific">Cystobacter ferrugineus</name>
    <dbReference type="NCBI Taxonomy" id="83449"/>
    <lineage>
        <taxon>Bacteria</taxon>
        <taxon>Pseudomonadati</taxon>
        <taxon>Myxococcota</taxon>
        <taxon>Myxococcia</taxon>
        <taxon>Myxococcales</taxon>
        <taxon>Cystobacterineae</taxon>
        <taxon>Archangiaceae</taxon>
        <taxon>Cystobacter</taxon>
    </lineage>
</organism>
<dbReference type="InterPro" id="IPR002376">
    <property type="entry name" value="Formyl_transf_N"/>
</dbReference>
<dbReference type="STRING" id="83449.BON30_30385"/>
<keyword evidence="4" id="KW-1185">Reference proteome</keyword>
<dbReference type="Gene3D" id="3.40.50.12230">
    <property type="match status" value="1"/>
</dbReference>
<evidence type="ECO:0000259" key="1">
    <source>
        <dbReference type="Pfam" id="PF00551"/>
    </source>
</evidence>
<dbReference type="PANTHER" id="PTHR11138:SF5">
    <property type="entry name" value="METHIONYL-TRNA FORMYLTRANSFERASE, MITOCHONDRIAL"/>
    <property type="match status" value="1"/>
</dbReference>
<proteinExistence type="predicted"/>
<gene>
    <name evidence="3" type="ORF">BON30_30385</name>
</gene>
<comment type="caution">
    <text evidence="3">The sequence shown here is derived from an EMBL/GenBank/DDBJ whole genome shotgun (WGS) entry which is preliminary data.</text>
</comment>
<reference evidence="3 4" key="2">
    <citation type="submission" date="2016-12" db="EMBL/GenBank/DDBJ databases">
        <title>Draft Genome Sequence of Cystobacter ferrugineus Strain Cbfe23.</title>
        <authorList>
            <person name="Akbar S."/>
            <person name="Dowd S.E."/>
            <person name="Stevens D.C."/>
        </authorList>
    </citation>
    <scope>NUCLEOTIDE SEQUENCE [LARGE SCALE GENOMIC DNA]</scope>
    <source>
        <strain evidence="3 4">Cbfe23</strain>
    </source>
</reference>
<evidence type="ECO:0000313" key="4">
    <source>
        <dbReference type="Proteomes" id="UP000182229"/>
    </source>
</evidence>
<accession>A0A1L9B3H4</accession>
<evidence type="ECO:0008006" key="5">
    <source>
        <dbReference type="Google" id="ProtNLM"/>
    </source>
</evidence>
<protein>
    <recommendedName>
        <fullName evidence="5">Methionyl-tRNA formyltransferase</fullName>
    </recommendedName>
</protein>
<feature type="domain" description="Formyl transferase N-terminal" evidence="1">
    <location>
        <begin position="26"/>
        <end position="166"/>
    </location>
</feature>
<dbReference type="SUPFAM" id="SSF53328">
    <property type="entry name" value="Formyltransferase"/>
    <property type="match status" value="1"/>
</dbReference>
<dbReference type="OrthoDB" id="9802815at2"/>
<dbReference type="AlphaFoldDB" id="A0A1L9B3H4"/>
<feature type="domain" description="Formyl transferase C-terminal" evidence="2">
    <location>
        <begin position="200"/>
        <end position="301"/>
    </location>
</feature>
<dbReference type="InterPro" id="IPR036477">
    <property type="entry name" value="Formyl_transf_N_sf"/>
</dbReference>
<reference evidence="4" key="1">
    <citation type="submission" date="2016-11" db="EMBL/GenBank/DDBJ databases">
        <authorList>
            <person name="Shukria A."/>
            <person name="Stevens D.C."/>
        </authorList>
    </citation>
    <scope>NUCLEOTIDE SEQUENCE [LARGE SCALE GENOMIC DNA]</scope>
    <source>
        <strain evidence="4">Cbfe23</strain>
    </source>
</reference>
<dbReference type="CDD" id="cd08369">
    <property type="entry name" value="FMT_core"/>
    <property type="match status" value="1"/>
</dbReference>
<dbReference type="Proteomes" id="UP000182229">
    <property type="component" value="Unassembled WGS sequence"/>
</dbReference>
<dbReference type="GO" id="GO:0004479">
    <property type="term" value="F:methionyl-tRNA formyltransferase activity"/>
    <property type="evidence" value="ECO:0007669"/>
    <property type="project" value="TreeGrafter"/>
</dbReference>
<dbReference type="InterPro" id="IPR005793">
    <property type="entry name" value="Formyl_trans_C"/>
</dbReference>
<dbReference type="SUPFAM" id="SSF50486">
    <property type="entry name" value="FMT C-terminal domain-like"/>
    <property type="match status" value="1"/>
</dbReference>
<name>A0A1L9B3H4_9BACT</name>
<dbReference type="PANTHER" id="PTHR11138">
    <property type="entry name" value="METHIONYL-TRNA FORMYLTRANSFERASE"/>
    <property type="match status" value="1"/>
</dbReference>
<evidence type="ECO:0000259" key="2">
    <source>
        <dbReference type="Pfam" id="PF02911"/>
    </source>
</evidence>
<dbReference type="InterPro" id="IPR011034">
    <property type="entry name" value="Formyl_transferase-like_C_sf"/>
</dbReference>
<dbReference type="RefSeq" id="WP_071901970.1">
    <property type="nucleotide sequence ID" value="NZ_MPIN01000009.1"/>
</dbReference>
<dbReference type="PROSITE" id="PS00373">
    <property type="entry name" value="GART"/>
    <property type="match status" value="1"/>
</dbReference>
<dbReference type="EMBL" id="MPIN01000009">
    <property type="protein sequence ID" value="OJH36817.1"/>
    <property type="molecule type" value="Genomic_DNA"/>
</dbReference>
<dbReference type="InterPro" id="IPR001555">
    <property type="entry name" value="GART_AS"/>
</dbReference>
<dbReference type="Pfam" id="PF02911">
    <property type="entry name" value="Formyl_trans_C"/>
    <property type="match status" value="1"/>
</dbReference>
<dbReference type="Pfam" id="PF00551">
    <property type="entry name" value="Formyl_trans_N"/>
    <property type="match status" value="1"/>
</dbReference>